<name>A0A1Y2A857_9PLEO</name>
<evidence type="ECO:0000259" key="2">
    <source>
        <dbReference type="PROSITE" id="PS51212"/>
    </source>
</evidence>
<dbReference type="Proteomes" id="UP000193144">
    <property type="component" value="Unassembled WGS sequence"/>
</dbReference>
<proteinExistence type="predicted"/>
<dbReference type="AlphaFoldDB" id="A0A1Y2A857"/>
<protein>
    <recommendedName>
        <fullName evidence="2">WSC domain-containing protein</fullName>
    </recommendedName>
</protein>
<dbReference type="EMBL" id="MCFA01000008">
    <property type="protein sequence ID" value="ORY18225.1"/>
    <property type="molecule type" value="Genomic_DNA"/>
</dbReference>
<organism evidence="3 4">
    <name type="scientific">Clohesyomyces aquaticus</name>
    <dbReference type="NCBI Taxonomy" id="1231657"/>
    <lineage>
        <taxon>Eukaryota</taxon>
        <taxon>Fungi</taxon>
        <taxon>Dikarya</taxon>
        <taxon>Ascomycota</taxon>
        <taxon>Pezizomycotina</taxon>
        <taxon>Dothideomycetes</taxon>
        <taxon>Pleosporomycetidae</taxon>
        <taxon>Pleosporales</taxon>
        <taxon>Lindgomycetaceae</taxon>
        <taxon>Clohesyomyces</taxon>
    </lineage>
</organism>
<dbReference type="PROSITE" id="PS51212">
    <property type="entry name" value="WSC"/>
    <property type="match status" value="1"/>
</dbReference>
<dbReference type="OrthoDB" id="5985073at2759"/>
<dbReference type="PANTHER" id="PTHR45964">
    <property type="entry name" value="WSCD FAMILY MEMBER CG9164"/>
    <property type="match status" value="1"/>
</dbReference>
<sequence>MQTGWTLETVTSIQLDAKVGRSVQARVVSTPEVALWLGLLLLPLPRHDYLGCWTDADQRSLPSNNEASNSMTAEYCQQYCSANCYDLFGTEDGNECWCSGSISTAGRVANVDESECSTACNGNTAEVGGGVGRVNSWQRSPLTIDPFQGYQGCYMDHDDPGRTLGSFFADSSDMTVEKCADICLD</sequence>
<reference evidence="3 4" key="1">
    <citation type="submission" date="2016-07" db="EMBL/GenBank/DDBJ databases">
        <title>Pervasive Adenine N6-methylation of Active Genes in Fungi.</title>
        <authorList>
            <consortium name="DOE Joint Genome Institute"/>
            <person name="Mondo S.J."/>
            <person name="Dannebaum R.O."/>
            <person name="Kuo R.C."/>
            <person name="Labutti K."/>
            <person name="Haridas S."/>
            <person name="Kuo A."/>
            <person name="Salamov A."/>
            <person name="Ahrendt S.R."/>
            <person name="Lipzen A."/>
            <person name="Sullivan W."/>
            <person name="Andreopoulos W.B."/>
            <person name="Clum A."/>
            <person name="Lindquist E."/>
            <person name="Daum C."/>
            <person name="Ramamoorthy G.K."/>
            <person name="Gryganskyi A."/>
            <person name="Culley D."/>
            <person name="Magnuson J.K."/>
            <person name="James T.Y."/>
            <person name="O'Malley M.A."/>
            <person name="Stajich J.E."/>
            <person name="Spatafora J.W."/>
            <person name="Visel A."/>
            <person name="Grigoriev I.V."/>
        </authorList>
    </citation>
    <scope>NUCLEOTIDE SEQUENCE [LARGE SCALE GENOMIC DNA]</scope>
    <source>
        <strain evidence="3 4">CBS 115471</strain>
    </source>
</reference>
<accession>A0A1Y2A857</accession>
<gene>
    <name evidence="3" type="ORF">BCR34DRAFT_361496</name>
</gene>
<dbReference type="PANTHER" id="PTHR45964:SF5">
    <property type="entry name" value="WSCD FAMILY MEMBER CG9164"/>
    <property type="match status" value="1"/>
</dbReference>
<dbReference type="InterPro" id="IPR051589">
    <property type="entry name" value="Sialate-O-sulfotransferase"/>
</dbReference>
<feature type="domain" description="WSC" evidence="2">
    <location>
        <begin position="46"/>
        <end position="140"/>
    </location>
</feature>
<evidence type="ECO:0000313" key="3">
    <source>
        <dbReference type="EMBL" id="ORY18225.1"/>
    </source>
</evidence>
<evidence type="ECO:0000313" key="4">
    <source>
        <dbReference type="Proteomes" id="UP000193144"/>
    </source>
</evidence>
<keyword evidence="1" id="KW-0677">Repeat</keyword>
<dbReference type="InterPro" id="IPR002889">
    <property type="entry name" value="WSC_carb-bd"/>
</dbReference>
<dbReference type="Pfam" id="PF01822">
    <property type="entry name" value="WSC"/>
    <property type="match status" value="1"/>
</dbReference>
<comment type="caution">
    <text evidence="3">The sequence shown here is derived from an EMBL/GenBank/DDBJ whole genome shotgun (WGS) entry which is preliminary data.</text>
</comment>
<keyword evidence="4" id="KW-1185">Reference proteome</keyword>
<dbReference type="STRING" id="1231657.A0A1Y2A857"/>
<evidence type="ECO:0000256" key="1">
    <source>
        <dbReference type="ARBA" id="ARBA00022737"/>
    </source>
</evidence>
<dbReference type="SMART" id="SM00321">
    <property type="entry name" value="WSC"/>
    <property type="match status" value="1"/>
</dbReference>